<dbReference type="STRING" id="225164.V4CLV2"/>
<feature type="domain" description="Kazal-like" evidence="7">
    <location>
        <begin position="77"/>
        <end position="145"/>
    </location>
</feature>
<keyword evidence="3" id="KW-0677">Repeat</keyword>
<dbReference type="KEGG" id="lgi:LOTGIDRAFT_176394"/>
<dbReference type="OrthoDB" id="1574204at2759"/>
<organism evidence="8 9">
    <name type="scientific">Lottia gigantea</name>
    <name type="common">Giant owl limpet</name>
    <dbReference type="NCBI Taxonomy" id="225164"/>
    <lineage>
        <taxon>Eukaryota</taxon>
        <taxon>Metazoa</taxon>
        <taxon>Spiralia</taxon>
        <taxon>Lophotrochozoa</taxon>
        <taxon>Mollusca</taxon>
        <taxon>Gastropoda</taxon>
        <taxon>Patellogastropoda</taxon>
        <taxon>Lottioidea</taxon>
        <taxon>Lottiidae</taxon>
        <taxon>Lottia</taxon>
    </lineage>
</organism>
<dbReference type="PRINTS" id="PR00019">
    <property type="entry name" value="LEURICHRPT"/>
</dbReference>
<dbReference type="SUPFAM" id="SSF52058">
    <property type="entry name" value="L domain-like"/>
    <property type="match status" value="1"/>
</dbReference>
<dbReference type="Pfam" id="PF13516">
    <property type="entry name" value="LRR_6"/>
    <property type="match status" value="1"/>
</dbReference>
<evidence type="ECO:0000256" key="6">
    <source>
        <dbReference type="SAM" id="SignalP"/>
    </source>
</evidence>
<proteinExistence type="predicted"/>
<dbReference type="GeneID" id="20243739"/>
<feature type="chain" id="PRO_5004718553" description="Kazal-like domain-containing protein" evidence="6">
    <location>
        <begin position="32"/>
        <end position="446"/>
    </location>
</feature>
<dbReference type="InterPro" id="IPR002350">
    <property type="entry name" value="Kazal_dom"/>
</dbReference>
<dbReference type="HOGENOM" id="CLU_614800_0_0_1"/>
<feature type="signal peptide" evidence="6">
    <location>
        <begin position="1"/>
        <end position="31"/>
    </location>
</feature>
<protein>
    <recommendedName>
        <fullName evidence="7">Kazal-like domain-containing protein</fullName>
    </recommendedName>
</protein>
<dbReference type="RefSeq" id="XP_009046018.1">
    <property type="nucleotide sequence ID" value="XM_009047770.1"/>
</dbReference>
<keyword evidence="4" id="KW-0969">Cilium</keyword>
<dbReference type="Gene3D" id="3.80.10.10">
    <property type="entry name" value="Ribonuclease Inhibitor"/>
    <property type="match status" value="2"/>
</dbReference>
<dbReference type="Pfam" id="PF13855">
    <property type="entry name" value="LRR_8"/>
    <property type="match status" value="2"/>
</dbReference>
<dbReference type="SMART" id="SM00369">
    <property type="entry name" value="LRR_TYP"/>
    <property type="match status" value="6"/>
</dbReference>
<sequence>MTIGMTEEARMRKWIVALLLGLVFTAVYVRADEDEDDDEEVEEEEIDVAAVEAGKTTLVNPCEKKRCRRGEQCIVDEKRQPSCVCYQNCEEETDERYWVCSTKNITYKSDCLLDREHCLCRRKDAACKNLAEKKVHLDYYGGCREKIQNLNDNLDIRELKLYDNRIKVIENLDHLKELSCLQLQHNRIRAIGKGLSQLKKIKTLRLDSNLLLKLETSDFISCVQLTSLDLSFNMLDNLSALSYLPNLEELSASGNRLRKVNELSRCKGLVELDLSNNRLTDLSGFTNLTHLQILRLSNNQITTLNMSGKLKSLEELDVSANKIKELSPLLTAVPNLQILNISDNNISIWDQVLSLSKLGDLVELFISGNPFSEENGEKPGYFTELQSVIPQLEILDGALVKKLIGKATAPLMRPMSASTVVSVRQMDNQLKAVNQELAELQTSISK</sequence>
<dbReference type="CTD" id="20243739"/>
<dbReference type="Proteomes" id="UP000030746">
    <property type="component" value="Unassembled WGS sequence"/>
</dbReference>
<evidence type="ECO:0000313" key="8">
    <source>
        <dbReference type="EMBL" id="ESP03295.1"/>
    </source>
</evidence>
<dbReference type="InterPro" id="IPR050576">
    <property type="entry name" value="Cilia_flagella_integrity"/>
</dbReference>
<name>V4CLV2_LOTGI</name>
<keyword evidence="5" id="KW-0966">Cell projection</keyword>
<evidence type="ECO:0000256" key="5">
    <source>
        <dbReference type="ARBA" id="ARBA00023273"/>
    </source>
</evidence>
<comment type="subcellular location">
    <subcellularLocation>
        <location evidence="1">Cell projection</location>
        <location evidence="1">Cilium</location>
    </subcellularLocation>
</comment>
<dbReference type="SMART" id="SM00365">
    <property type="entry name" value="LRR_SD22"/>
    <property type="match status" value="7"/>
</dbReference>
<dbReference type="InterPro" id="IPR036058">
    <property type="entry name" value="Kazal_dom_sf"/>
</dbReference>
<reference evidence="8 9" key="1">
    <citation type="journal article" date="2013" name="Nature">
        <title>Insights into bilaterian evolution from three spiralian genomes.</title>
        <authorList>
            <person name="Simakov O."/>
            <person name="Marletaz F."/>
            <person name="Cho S.J."/>
            <person name="Edsinger-Gonzales E."/>
            <person name="Havlak P."/>
            <person name="Hellsten U."/>
            <person name="Kuo D.H."/>
            <person name="Larsson T."/>
            <person name="Lv J."/>
            <person name="Arendt D."/>
            <person name="Savage R."/>
            <person name="Osoegawa K."/>
            <person name="de Jong P."/>
            <person name="Grimwood J."/>
            <person name="Chapman J.A."/>
            <person name="Shapiro H."/>
            <person name="Aerts A."/>
            <person name="Otillar R.P."/>
            <person name="Terry A.Y."/>
            <person name="Boore J.L."/>
            <person name="Grigoriev I.V."/>
            <person name="Lindberg D.R."/>
            <person name="Seaver E.C."/>
            <person name="Weisblat D.A."/>
            <person name="Putnam N.H."/>
            <person name="Rokhsar D.S."/>
        </authorList>
    </citation>
    <scope>NUCLEOTIDE SEQUENCE [LARGE SCALE GENOMIC DNA]</scope>
</reference>
<dbReference type="InterPro" id="IPR001611">
    <property type="entry name" value="Leu-rich_rpt"/>
</dbReference>
<dbReference type="PANTHER" id="PTHR45973:SF9">
    <property type="entry name" value="LEUCINE-RICH REPEAT-CONTAINING PROTEIN 46"/>
    <property type="match status" value="1"/>
</dbReference>
<dbReference type="PROSITE" id="PS51450">
    <property type="entry name" value="LRR"/>
    <property type="match status" value="7"/>
</dbReference>
<dbReference type="PANTHER" id="PTHR45973">
    <property type="entry name" value="PROTEIN PHOSPHATASE 1 REGULATORY SUBUNIT SDS22-RELATED"/>
    <property type="match status" value="1"/>
</dbReference>
<evidence type="ECO:0000256" key="3">
    <source>
        <dbReference type="ARBA" id="ARBA00022737"/>
    </source>
</evidence>
<evidence type="ECO:0000256" key="1">
    <source>
        <dbReference type="ARBA" id="ARBA00004138"/>
    </source>
</evidence>
<dbReference type="SUPFAM" id="SSF100895">
    <property type="entry name" value="Kazal-type serine protease inhibitors"/>
    <property type="match status" value="1"/>
</dbReference>
<dbReference type="AlphaFoldDB" id="V4CLV2"/>
<dbReference type="PROSITE" id="PS51465">
    <property type="entry name" value="KAZAL_2"/>
    <property type="match status" value="1"/>
</dbReference>
<dbReference type="Gene3D" id="3.30.60.30">
    <property type="match status" value="1"/>
</dbReference>
<gene>
    <name evidence="8" type="ORF">LOTGIDRAFT_176394</name>
</gene>
<keyword evidence="2" id="KW-0433">Leucine-rich repeat</keyword>
<keyword evidence="6" id="KW-0732">Signal</keyword>
<keyword evidence="9" id="KW-1185">Reference proteome</keyword>
<evidence type="ECO:0000256" key="2">
    <source>
        <dbReference type="ARBA" id="ARBA00022614"/>
    </source>
</evidence>
<feature type="non-terminal residue" evidence="8">
    <location>
        <position position="446"/>
    </location>
</feature>
<dbReference type="InterPro" id="IPR032675">
    <property type="entry name" value="LRR_dom_sf"/>
</dbReference>
<dbReference type="InterPro" id="IPR003591">
    <property type="entry name" value="Leu-rich_rpt_typical-subtyp"/>
</dbReference>
<evidence type="ECO:0000259" key="7">
    <source>
        <dbReference type="PROSITE" id="PS51465"/>
    </source>
</evidence>
<evidence type="ECO:0000256" key="4">
    <source>
        <dbReference type="ARBA" id="ARBA00023069"/>
    </source>
</evidence>
<evidence type="ECO:0000313" key="9">
    <source>
        <dbReference type="Proteomes" id="UP000030746"/>
    </source>
</evidence>
<dbReference type="EMBL" id="KB200057">
    <property type="protein sequence ID" value="ESP03295.1"/>
    <property type="molecule type" value="Genomic_DNA"/>
</dbReference>
<dbReference type="SMART" id="SM00364">
    <property type="entry name" value="LRR_BAC"/>
    <property type="match status" value="6"/>
</dbReference>
<accession>V4CLV2</accession>